<feature type="domain" description="SCP2" evidence="1">
    <location>
        <begin position="15"/>
        <end position="103"/>
    </location>
</feature>
<proteinExistence type="predicted"/>
<dbReference type="Pfam" id="PF02036">
    <property type="entry name" value="SCP2"/>
    <property type="match status" value="1"/>
</dbReference>
<name>A0A379KNK3_PSEPU</name>
<dbReference type="InterPro" id="IPR036527">
    <property type="entry name" value="SCP2_sterol-bd_dom_sf"/>
</dbReference>
<reference evidence="2 5" key="2">
    <citation type="submission" date="2020-04" db="EMBL/GenBank/DDBJ databases">
        <title>Molecular characterization of pseudomonads from Agaricus bisporus reveal novel blotch 2 pathogens in Western Europe.</title>
        <authorList>
            <person name="Taparia T."/>
            <person name="Krijger M."/>
            <person name="Haynes E."/>
            <person name="Elpinstone J.G."/>
            <person name="Noble R."/>
            <person name="Van Der Wolf J."/>
        </authorList>
    </citation>
    <scope>NUCLEOTIDE SEQUENCE [LARGE SCALE GENOMIC DNA]</scope>
    <source>
        <strain evidence="2 5">P7765</strain>
    </source>
</reference>
<evidence type="ECO:0000313" key="3">
    <source>
        <dbReference type="EMBL" id="SUD69120.1"/>
    </source>
</evidence>
<dbReference type="AlphaFoldDB" id="A0A379KNK3"/>
<evidence type="ECO:0000259" key="1">
    <source>
        <dbReference type="Pfam" id="PF02036"/>
    </source>
</evidence>
<organism evidence="3 4">
    <name type="scientific">Pseudomonas putida</name>
    <name type="common">Arthrobacter siderocapsulatus</name>
    <dbReference type="NCBI Taxonomy" id="303"/>
    <lineage>
        <taxon>Bacteria</taxon>
        <taxon>Pseudomonadati</taxon>
        <taxon>Pseudomonadota</taxon>
        <taxon>Gammaproteobacteria</taxon>
        <taxon>Pseudomonadales</taxon>
        <taxon>Pseudomonadaceae</taxon>
        <taxon>Pseudomonas</taxon>
    </lineage>
</organism>
<reference evidence="3 4" key="1">
    <citation type="submission" date="2018-06" db="EMBL/GenBank/DDBJ databases">
        <authorList>
            <consortium name="Pathogen Informatics"/>
            <person name="Doyle S."/>
        </authorList>
    </citation>
    <scope>NUCLEOTIDE SEQUENCE [LARGE SCALE GENOMIC DNA]</scope>
    <source>
        <strain evidence="3 4">NCTC7914</strain>
    </source>
</reference>
<dbReference type="PANTHER" id="PTHR10094">
    <property type="entry name" value="STEROL CARRIER PROTEIN 2 SCP-2 FAMILY PROTEIN"/>
    <property type="match status" value="1"/>
</dbReference>
<evidence type="ECO:0000313" key="4">
    <source>
        <dbReference type="Proteomes" id="UP000254602"/>
    </source>
</evidence>
<dbReference type="SUPFAM" id="SSF55718">
    <property type="entry name" value="SCP-like"/>
    <property type="match status" value="1"/>
</dbReference>
<sequence>MTSVADAVKKMQEKFNPSAAEGLDLVFGFDITDEGKKYALIVKDGTCDLQEGENPDANCTLVMDSETLKGIVSGETDGMQAFMGGKLRVEGDMMLSMKLSELFPS</sequence>
<dbReference type="GO" id="GO:0005829">
    <property type="term" value="C:cytosol"/>
    <property type="evidence" value="ECO:0007669"/>
    <property type="project" value="TreeGrafter"/>
</dbReference>
<dbReference type="Gene3D" id="3.30.1050.10">
    <property type="entry name" value="SCP2 sterol-binding domain"/>
    <property type="match status" value="1"/>
</dbReference>
<dbReference type="InterPro" id="IPR003033">
    <property type="entry name" value="SCP2_sterol-bd_dom"/>
</dbReference>
<evidence type="ECO:0000313" key="2">
    <source>
        <dbReference type="EMBL" id="NWC83700.1"/>
    </source>
</evidence>
<dbReference type="EMBL" id="UGUY01000001">
    <property type="protein sequence ID" value="SUD69120.1"/>
    <property type="molecule type" value="Genomic_DNA"/>
</dbReference>
<protein>
    <submittedName>
        <fullName evidence="2 3">Sterol-binding</fullName>
    </submittedName>
</protein>
<accession>A0A379KNK3</accession>
<dbReference type="Proteomes" id="UP000542695">
    <property type="component" value="Unassembled WGS sequence"/>
</dbReference>
<evidence type="ECO:0000313" key="5">
    <source>
        <dbReference type="Proteomes" id="UP000542695"/>
    </source>
</evidence>
<gene>
    <name evidence="2" type="ORF">HX798_25920</name>
    <name evidence="3" type="ORF">NCTC7914_03258</name>
</gene>
<dbReference type="EMBL" id="JACARV010000099">
    <property type="protein sequence ID" value="NWC83700.1"/>
    <property type="molecule type" value="Genomic_DNA"/>
</dbReference>
<dbReference type="PANTHER" id="PTHR10094:SF25">
    <property type="entry name" value="SCP2 STEROL-BINDING DOMAIN-CONTAINING PROTEIN 1"/>
    <property type="match status" value="1"/>
</dbReference>
<dbReference type="RefSeq" id="WP_039601984.1">
    <property type="nucleotide sequence ID" value="NZ_CP100652.1"/>
</dbReference>
<dbReference type="Proteomes" id="UP000254602">
    <property type="component" value="Unassembled WGS sequence"/>
</dbReference>